<name>R8Y6N4_ACICA</name>
<dbReference type="RefSeq" id="WP_016137636.1">
    <property type="nucleotide sequence ID" value="NZ_KB976986.1"/>
</dbReference>
<proteinExistence type="predicted"/>
<dbReference type="EMBL" id="APQJ01000005">
    <property type="protein sequence ID" value="EOQ65048.1"/>
    <property type="molecule type" value="Genomic_DNA"/>
</dbReference>
<evidence type="ECO:0000313" key="1">
    <source>
        <dbReference type="EMBL" id="EOQ65048.1"/>
    </source>
</evidence>
<comment type="caution">
    <text evidence="1">The sequence shown here is derived from an EMBL/GenBank/DDBJ whole genome shotgun (WGS) entry which is preliminary data.</text>
</comment>
<dbReference type="AlphaFoldDB" id="R8Y6N4"/>
<dbReference type="PATRIC" id="fig|1217690.3.peg.686"/>
<dbReference type="Proteomes" id="UP000014041">
    <property type="component" value="Unassembled WGS sequence"/>
</dbReference>
<organism evidence="1 2">
    <name type="scientific">Acinetobacter calcoaceticus ANC 3811</name>
    <dbReference type="NCBI Taxonomy" id="1217690"/>
    <lineage>
        <taxon>Bacteria</taxon>
        <taxon>Pseudomonadati</taxon>
        <taxon>Pseudomonadota</taxon>
        <taxon>Gammaproteobacteria</taxon>
        <taxon>Moraxellales</taxon>
        <taxon>Moraxellaceae</taxon>
        <taxon>Acinetobacter</taxon>
        <taxon>Acinetobacter calcoaceticus/baumannii complex</taxon>
    </lineage>
</organism>
<gene>
    <name evidence="1" type="ORF">F935_00708</name>
</gene>
<sequence length="152" mass="17647">MTDFEKDIEGCYLGVIPINILKGRLNFRDISDYLFAKELLNIAEKSKNSDAVHVAFLIFDECELQEDDFGLLDIFFSDWHDAHEDIIFTVSRIRNCKLVEFLKNAINFVPSYMMEDDLRVLARKAFFGLGTNIKCPRSLEYLNQYINSSDTI</sequence>
<reference evidence="1 2" key="1">
    <citation type="submission" date="2013-02" db="EMBL/GenBank/DDBJ databases">
        <title>The Genome Sequence of Acinetobacter sp. ANC 3811.</title>
        <authorList>
            <consortium name="The Broad Institute Genome Sequencing Platform"/>
            <consortium name="The Broad Institute Genome Sequencing Center for Infectious Disease"/>
            <person name="Cerqueira G."/>
            <person name="Feldgarden M."/>
            <person name="Courvalin P."/>
            <person name="Perichon B."/>
            <person name="Grillot-Courvalin C."/>
            <person name="Clermont D."/>
            <person name="Rocha E."/>
            <person name="Yoon E.-J."/>
            <person name="Nemec A."/>
            <person name="Walker B."/>
            <person name="Young S.K."/>
            <person name="Zeng Q."/>
            <person name="Gargeya S."/>
            <person name="Fitzgerald M."/>
            <person name="Haas B."/>
            <person name="Abouelleil A."/>
            <person name="Alvarado L."/>
            <person name="Arachchi H.M."/>
            <person name="Berlin A.M."/>
            <person name="Chapman S.B."/>
            <person name="Dewar J."/>
            <person name="Goldberg J."/>
            <person name="Griggs A."/>
            <person name="Gujja S."/>
            <person name="Hansen M."/>
            <person name="Howarth C."/>
            <person name="Imamovic A."/>
            <person name="Larimer J."/>
            <person name="McCowan C."/>
            <person name="Murphy C."/>
            <person name="Neiman D."/>
            <person name="Pearson M."/>
            <person name="Priest M."/>
            <person name="Roberts A."/>
            <person name="Saif S."/>
            <person name="Shea T."/>
            <person name="Sisk P."/>
            <person name="Sykes S."/>
            <person name="Wortman J."/>
            <person name="Nusbaum C."/>
            <person name="Birren B."/>
        </authorList>
    </citation>
    <scope>NUCLEOTIDE SEQUENCE [LARGE SCALE GENOMIC DNA]</scope>
    <source>
        <strain evidence="1 2">ANC 3811</strain>
    </source>
</reference>
<protein>
    <submittedName>
        <fullName evidence="1">Uncharacterized protein</fullName>
    </submittedName>
</protein>
<evidence type="ECO:0000313" key="2">
    <source>
        <dbReference type="Proteomes" id="UP000014041"/>
    </source>
</evidence>
<dbReference type="HOGENOM" id="CLU_1607275_0_0_6"/>
<accession>R8Y6N4</accession>